<feature type="transmembrane region" description="Helical" evidence="6">
    <location>
        <begin position="280"/>
        <end position="299"/>
    </location>
</feature>
<dbReference type="AlphaFoldDB" id="A0A6G8PYV0"/>
<evidence type="ECO:0000256" key="6">
    <source>
        <dbReference type="SAM" id="Phobius"/>
    </source>
</evidence>
<keyword evidence="5 6" id="KW-0472">Membrane</keyword>
<feature type="domain" description="Copper resistance protein D" evidence="7">
    <location>
        <begin position="238"/>
        <end position="327"/>
    </location>
</feature>
<gene>
    <name evidence="8" type="ORF">GBA65_13605</name>
</gene>
<dbReference type="EMBL" id="CP045121">
    <property type="protein sequence ID" value="QIN79376.1"/>
    <property type="molecule type" value="Genomic_DNA"/>
</dbReference>
<dbReference type="RefSeq" id="WP_166397039.1">
    <property type="nucleotide sequence ID" value="NZ_CP045121.1"/>
</dbReference>
<evidence type="ECO:0000313" key="9">
    <source>
        <dbReference type="Proteomes" id="UP000502706"/>
    </source>
</evidence>
<protein>
    <recommendedName>
        <fullName evidence="7">Copper resistance protein D domain-containing protein</fullName>
    </recommendedName>
</protein>
<evidence type="ECO:0000256" key="5">
    <source>
        <dbReference type="ARBA" id="ARBA00023136"/>
    </source>
</evidence>
<accession>A0A6G8PYV0</accession>
<feature type="transmembrane region" description="Helical" evidence="6">
    <location>
        <begin position="199"/>
        <end position="221"/>
    </location>
</feature>
<dbReference type="GO" id="GO:0006825">
    <property type="term" value="P:copper ion transport"/>
    <property type="evidence" value="ECO:0007669"/>
    <property type="project" value="InterPro"/>
</dbReference>
<feature type="transmembrane region" description="Helical" evidence="6">
    <location>
        <begin position="49"/>
        <end position="75"/>
    </location>
</feature>
<feature type="transmembrane region" description="Helical" evidence="6">
    <location>
        <begin position="137"/>
        <end position="158"/>
    </location>
</feature>
<reference evidence="8 9" key="1">
    <citation type="submission" date="2019-10" db="EMBL/GenBank/DDBJ databases">
        <title>Rubrobacter sp nov SCSIO 52915 isolated from a deep-sea sediment in the South China Sea.</title>
        <authorList>
            <person name="Chen R.W."/>
        </authorList>
    </citation>
    <scope>NUCLEOTIDE SEQUENCE [LARGE SCALE GENOMIC DNA]</scope>
    <source>
        <strain evidence="8 9">SCSIO 52915</strain>
    </source>
</reference>
<proteinExistence type="predicted"/>
<feature type="transmembrane region" description="Helical" evidence="6">
    <location>
        <begin position="96"/>
        <end position="117"/>
    </location>
</feature>
<dbReference type="GO" id="GO:0005886">
    <property type="term" value="C:plasma membrane"/>
    <property type="evidence" value="ECO:0007669"/>
    <property type="project" value="UniProtKB-SubCell"/>
</dbReference>
<dbReference type="PANTHER" id="PTHR34820">
    <property type="entry name" value="INNER MEMBRANE PROTEIN YEBZ"/>
    <property type="match status" value="1"/>
</dbReference>
<keyword evidence="3 6" id="KW-0812">Transmembrane</keyword>
<dbReference type="InterPro" id="IPR008457">
    <property type="entry name" value="Cu-R_CopD_dom"/>
</dbReference>
<evidence type="ECO:0000256" key="1">
    <source>
        <dbReference type="ARBA" id="ARBA00004651"/>
    </source>
</evidence>
<dbReference type="InterPro" id="IPR032694">
    <property type="entry name" value="CopC/D"/>
</dbReference>
<organism evidence="8 9">
    <name type="scientific">Rubrobacter marinus</name>
    <dbReference type="NCBI Taxonomy" id="2653852"/>
    <lineage>
        <taxon>Bacteria</taxon>
        <taxon>Bacillati</taxon>
        <taxon>Actinomycetota</taxon>
        <taxon>Rubrobacteria</taxon>
        <taxon>Rubrobacterales</taxon>
        <taxon>Rubrobacteraceae</taxon>
        <taxon>Rubrobacter</taxon>
    </lineage>
</organism>
<feature type="transmembrane region" description="Helical" evidence="6">
    <location>
        <begin position="242"/>
        <end position="260"/>
    </location>
</feature>
<keyword evidence="2" id="KW-1003">Cell membrane</keyword>
<name>A0A6G8PYV0_9ACTN</name>
<keyword evidence="4 6" id="KW-1133">Transmembrane helix</keyword>
<dbReference type="KEGG" id="rmar:GBA65_13605"/>
<evidence type="ECO:0000256" key="4">
    <source>
        <dbReference type="ARBA" id="ARBA00022989"/>
    </source>
</evidence>
<feature type="transmembrane region" description="Helical" evidence="6">
    <location>
        <begin position="165"/>
        <end position="187"/>
    </location>
</feature>
<dbReference type="PANTHER" id="PTHR34820:SF4">
    <property type="entry name" value="INNER MEMBRANE PROTEIN YEBZ"/>
    <property type="match status" value="1"/>
</dbReference>
<evidence type="ECO:0000256" key="3">
    <source>
        <dbReference type="ARBA" id="ARBA00022692"/>
    </source>
</evidence>
<dbReference type="Pfam" id="PF05425">
    <property type="entry name" value="CopD"/>
    <property type="match status" value="1"/>
</dbReference>
<dbReference type="Proteomes" id="UP000502706">
    <property type="component" value="Chromosome"/>
</dbReference>
<evidence type="ECO:0000313" key="8">
    <source>
        <dbReference type="EMBL" id="QIN79376.1"/>
    </source>
</evidence>
<evidence type="ECO:0000256" key="2">
    <source>
        <dbReference type="ARBA" id="ARBA00022475"/>
    </source>
</evidence>
<keyword evidence="9" id="KW-1185">Reference proteome</keyword>
<feature type="transmembrane region" description="Helical" evidence="6">
    <location>
        <begin position="311"/>
        <end position="330"/>
    </location>
</feature>
<comment type="subcellular location">
    <subcellularLocation>
        <location evidence="1">Cell membrane</location>
        <topology evidence="1">Multi-pass membrane protein</topology>
    </subcellularLocation>
</comment>
<evidence type="ECO:0000259" key="7">
    <source>
        <dbReference type="Pfam" id="PF05425"/>
    </source>
</evidence>
<sequence>MGVRSDTRGSARRAVLFLGAVAALLLPARAVRAQDMDHAGGLGAGQIGAGVVGGVAQGLVVLLVGLVAFAAVVWIPASRPYAGVGEAGRTFVRGAWALAGALVVVGVADLSIYAARATGDALGPALFGEALFGTRTGWLWIARILLAGLTALAATWAARQRRATPWWAATGVGSLLLVTLAQGSHAAAEPGVLPLLSSWLHVVAASFWIGGLLGFPAMLLGPLRALEPGERSKLLRTAVRRFSKVATAAVLLVVATGLHATLLNVPSLDAALETAYGRALIMKLGLVALMLAAGGINLIDNGKGPLGRMVGAELVLAFGVLLAAGFLTTLPPASYASP</sequence>